<dbReference type="GO" id="GO:0005524">
    <property type="term" value="F:ATP binding"/>
    <property type="evidence" value="ECO:0007669"/>
    <property type="project" value="InterPro"/>
</dbReference>
<evidence type="ECO:0000256" key="3">
    <source>
        <dbReference type="ARBA" id="ARBA00023242"/>
    </source>
</evidence>
<dbReference type="Pfam" id="PF07443">
    <property type="entry name" value="HARP"/>
    <property type="match status" value="1"/>
</dbReference>
<organism evidence="9 10">
    <name type="scientific">Geodia barretti</name>
    <name type="common">Barrett's horny sponge</name>
    <dbReference type="NCBI Taxonomy" id="519541"/>
    <lineage>
        <taxon>Eukaryota</taxon>
        <taxon>Metazoa</taxon>
        <taxon>Porifera</taxon>
        <taxon>Demospongiae</taxon>
        <taxon>Heteroscleromorpha</taxon>
        <taxon>Tetractinellida</taxon>
        <taxon>Astrophorina</taxon>
        <taxon>Geodiidae</taxon>
        <taxon>Geodia</taxon>
    </lineage>
</organism>
<feature type="region of interest" description="Disordered" evidence="5">
    <location>
        <begin position="1"/>
        <end position="53"/>
    </location>
</feature>
<dbReference type="SMART" id="SM00487">
    <property type="entry name" value="DEXDc"/>
    <property type="match status" value="1"/>
</dbReference>
<evidence type="ECO:0000256" key="1">
    <source>
        <dbReference type="ARBA" id="ARBA00004123"/>
    </source>
</evidence>
<dbReference type="AlphaFoldDB" id="A0AA35SQ01"/>
<accession>A0AA35SQ01</accession>
<evidence type="ECO:0000256" key="4">
    <source>
        <dbReference type="PROSITE-ProRule" id="PRU00800"/>
    </source>
</evidence>
<feature type="non-terminal residue" evidence="9">
    <location>
        <position position="1"/>
    </location>
</feature>
<dbReference type="InterPro" id="IPR014001">
    <property type="entry name" value="Helicase_ATP-bd"/>
</dbReference>
<evidence type="ECO:0000259" key="8">
    <source>
        <dbReference type="PROSITE" id="PS51467"/>
    </source>
</evidence>
<comment type="subcellular location">
    <subcellularLocation>
        <location evidence="1">Nucleus</location>
    </subcellularLocation>
</comment>
<feature type="compositionally biased region" description="Basic and acidic residues" evidence="5">
    <location>
        <begin position="15"/>
        <end position="38"/>
    </location>
</feature>
<evidence type="ECO:0000256" key="5">
    <source>
        <dbReference type="SAM" id="MobiDB-lite"/>
    </source>
</evidence>
<proteinExistence type="inferred from homology"/>
<dbReference type="Gene3D" id="3.40.50.10810">
    <property type="entry name" value="Tandem AAA-ATPase domain"/>
    <property type="match status" value="1"/>
</dbReference>
<feature type="compositionally biased region" description="Polar residues" evidence="5">
    <location>
        <begin position="759"/>
        <end position="771"/>
    </location>
</feature>
<dbReference type="Pfam" id="PF00271">
    <property type="entry name" value="Helicase_C"/>
    <property type="match status" value="1"/>
</dbReference>
<comment type="caution">
    <text evidence="9">The sequence shown here is derived from an EMBL/GenBank/DDBJ whole genome shotgun (WGS) entry which is preliminary data.</text>
</comment>
<protein>
    <submittedName>
        <fullName evidence="9">SWI/SNF-related matrix-associated actin-dependent regulator of chromatin subfamily A-like protein 1</fullName>
    </submittedName>
</protein>
<dbReference type="Proteomes" id="UP001174909">
    <property type="component" value="Unassembled WGS sequence"/>
</dbReference>
<dbReference type="GO" id="GO:0006281">
    <property type="term" value="P:DNA repair"/>
    <property type="evidence" value="ECO:0007669"/>
    <property type="project" value="TreeGrafter"/>
</dbReference>
<dbReference type="CDD" id="cd18010">
    <property type="entry name" value="DEXHc_HARP_SMARCAL1"/>
    <property type="match status" value="1"/>
</dbReference>
<evidence type="ECO:0000256" key="2">
    <source>
        <dbReference type="ARBA" id="ARBA00022801"/>
    </source>
</evidence>
<feature type="domain" description="Helicase ATP-binding" evidence="6">
    <location>
        <begin position="226"/>
        <end position="382"/>
    </location>
</feature>
<feature type="region of interest" description="Disordered" evidence="5">
    <location>
        <begin position="692"/>
        <end position="714"/>
    </location>
</feature>
<evidence type="ECO:0000313" key="9">
    <source>
        <dbReference type="EMBL" id="CAI8032601.1"/>
    </source>
</evidence>
<comment type="similarity">
    <text evidence="4">Belongs to the SNF2/RAD54 helicase family. SMARCAL1 subfamily.</text>
</comment>
<feature type="domain" description="Helicase C-terminal" evidence="7">
    <location>
        <begin position="514"/>
        <end position="672"/>
    </location>
</feature>
<dbReference type="PANTHER" id="PTHR45766">
    <property type="entry name" value="DNA ANNEALING HELICASE AND ENDONUCLEASE ZRANB3 FAMILY MEMBER"/>
    <property type="match status" value="1"/>
</dbReference>
<dbReference type="CDD" id="cd18793">
    <property type="entry name" value="SF2_C_SNF"/>
    <property type="match status" value="1"/>
</dbReference>
<feature type="region of interest" description="Disordered" evidence="5">
    <location>
        <begin position="799"/>
        <end position="861"/>
    </location>
</feature>
<feature type="compositionally biased region" description="Polar residues" evidence="5">
    <location>
        <begin position="1"/>
        <end position="13"/>
    </location>
</feature>
<dbReference type="SMART" id="SM00490">
    <property type="entry name" value="HELICc"/>
    <property type="match status" value="1"/>
</dbReference>
<name>A0AA35SQ01_GEOBA</name>
<dbReference type="GO" id="GO:0016787">
    <property type="term" value="F:hydrolase activity"/>
    <property type="evidence" value="ECO:0007669"/>
    <property type="project" value="UniProtKB-KW"/>
</dbReference>
<dbReference type="InterPro" id="IPR027417">
    <property type="entry name" value="P-loop_NTPase"/>
</dbReference>
<dbReference type="EMBL" id="CASHTH010002611">
    <property type="protein sequence ID" value="CAI8032601.1"/>
    <property type="molecule type" value="Genomic_DNA"/>
</dbReference>
<evidence type="ECO:0000259" key="6">
    <source>
        <dbReference type="PROSITE" id="PS51192"/>
    </source>
</evidence>
<dbReference type="GO" id="GO:0043596">
    <property type="term" value="C:nuclear replication fork"/>
    <property type="evidence" value="ECO:0007669"/>
    <property type="project" value="TreeGrafter"/>
</dbReference>
<keyword evidence="3" id="KW-0539">Nucleus</keyword>
<dbReference type="InterPro" id="IPR038718">
    <property type="entry name" value="SNF2-like_sf"/>
</dbReference>
<dbReference type="FunFam" id="3.40.50.300:FF:003021">
    <property type="entry name" value="Uncharacterized protein (Fragment)"/>
    <property type="match status" value="1"/>
</dbReference>
<dbReference type="PROSITE" id="PS51194">
    <property type="entry name" value="HELICASE_CTER"/>
    <property type="match status" value="1"/>
</dbReference>
<dbReference type="Pfam" id="PF00176">
    <property type="entry name" value="SNF2-rel_dom"/>
    <property type="match status" value="1"/>
</dbReference>
<dbReference type="PANTHER" id="PTHR45766:SF6">
    <property type="entry name" value="SWI_SNF-RELATED MATRIX-ASSOCIATED ACTIN-DEPENDENT REGULATOR OF CHROMATIN SUBFAMILY A-LIKE PROTEIN 1"/>
    <property type="match status" value="1"/>
</dbReference>
<feature type="compositionally biased region" description="Polar residues" evidence="5">
    <location>
        <begin position="800"/>
        <end position="814"/>
    </location>
</feature>
<dbReference type="PROSITE" id="PS51467">
    <property type="entry name" value="HARP"/>
    <property type="match status" value="1"/>
</dbReference>
<reference evidence="9" key="1">
    <citation type="submission" date="2023-03" db="EMBL/GenBank/DDBJ databases">
        <authorList>
            <person name="Steffen K."/>
            <person name="Cardenas P."/>
        </authorList>
    </citation>
    <scope>NUCLEOTIDE SEQUENCE</scope>
</reference>
<feature type="region of interest" description="Disordered" evidence="5">
    <location>
        <begin position="759"/>
        <end position="781"/>
    </location>
</feature>
<gene>
    <name evidence="9" type="ORF">GBAR_LOCUS18425</name>
</gene>
<feature type="region of interest" description="Disordered" evidence="5">
    <location>
        <begin position="73"/>
        <end position="93"/>
    </location>
</feature>
<dbReference type="InterPro" id="IPR001650">
    <property type="entry name" value="Helicase_C-like"/>
</dbReference>
<dbReference type="GO" id="GO:0031297">
    <property type="term" value="P:replication fork processing"/>
    <property type="evidence" value="ECO:0007669"/>
    <property type="project" value="TreeGrafter"/>
</dbReference>
<dbReference type="InterPro" id="IPR049730">
    <property type="entry name" value="SNF2/RAD54-like_C"/>
</dbReference>
<dbReference type="InterPro" id="IPR010003">
    <property type="entry name" value="HARP_dom"/>
</dbReference>
<keyword evidence="10" id="KW-1185">Reference proteome</keyword>
<dbReference type="Gene3D" id="3.40.50.300">
    <property type="entry name" value="P-loop containing nucleotide triphosphate hydrolases"/>
    <property type="match status" value="1"/>
</dbReference>
<dbReference type="InterPro" id="IPR000330">
    <property type="entry name" value="SNF2_N"/>
</dbReference>
<dbReference type="SUPFAM" id="SSF52540">
    <property type="entry name" value="P-loop containing nucleoside triphosphate hydrolases"/>
    <property type="match status" value="2"/>
</dbReference>
<evidence type="ECO:0000259" key="7">
    <source>
        <dbReference type="PROSITE" id="PS51194"/>
    </source>
</evidence>
<dbReference type="PROSITE" id="PS51192">
    <property type="entry name" value="HELICASE_ATP_BIND_1"/>
    <property type="match status" value="1"/>
</dbReference>
<evidence type="ECO:0000313" key="10">
    <source>
        <dbReference type="Proteomes" id="UP001174909"/>
    </source>
</evidence>
<feature type="domain" description="HARP" evidence="8">
    <location>
        <begin position="107"/>
        <end position="183"/>
    </location>
</feature>
<keyword evidence="2" id="KW-0378">Hydrolase</keyword>
<sequence>AGSCSKSSSQLSAEQLRRIEENRRRARERLDRKTHAEQPPKSNNTAHVPSTAIPFPHAHVHGVIHGSCNHATVNSRPQSHDDCSSAAKVTTGSATSVKKPDTAIKKVVELVRPAIKANLRLTSKQRFEIVMPYDRQAIEVFKKTPTNAYNAKASIWSFGITVYDKLVSGLQRDCRHIELSQIPRPVVSLFQSPPAPVPTESGGGHWSGVDPRLHSTLMQFQRDGIDYCISRGGRALLADDMGLGKTLQALAVMSHYRGNWPLLIICPSSVKMTWAEACQRWVSSLREEEVLVVGTGKLPSTSPPVTITSYDLATRLSRELALRKPDAIIVDESHFLKNPKTNRCKAILPLIKSAKRCLLLSGTPALSRPIELYTQISAIDKSFKISCTNFGIRYCSGIKSHFGWDLSGASNLNELLLYMQEKFMIRCIIVPCNNDTDTLIIFCFFRRLKNDVLDQLPPKRRQTVVLDPSLTKTQSREVRELRQELEKAGMVKGMQQRAALLPLFEKTGRLKLPAVRGYILDLLEGGRKLIVFAHHKSVLDSISECLSDKGYEHIRIDGRTPPETRQLLCDRFQHDELCLVALLSITTANAGLTLTAASTVVFAELFWNPGILVQAEDRAYRIGQKNSVVIHYLVARETVDDFIWPLIQSKLTVLNKAGLAGEDFSATDSTILKGTGFQQTLLDFLDKEQQQQSKGGEVGVAGSEARTSGDTRKKNKRKRLITEFCCEDDSDFDTLERKQKLKMSPSCRQLQATVNSESAGDSLSYCSTRPTSVKEGMGQPFKKSKSAELASYLLSRKASSDASSLTTEQPSTATLVCHTPPRSSTGGDGVASSATSSTVEYDFREENSHSGSEGGSGEWMFEDCDLTSFSNFDDDDT</sequence>